<evidence type="ECO:0000313" key="6">
    <source>
        <dbReference type="Proteomes" id="UP000308705"/>
    </source>
</evidence>
<dbReference type="Gene3D" id="3.40.50.2000">
    <property type="entry name" value="Glycogen Phosphorylase B"/>
    <property type="match status" value="2"/>
</dbReference>
<dbReference type="AlphaFoldDB" id="A0A4U3MPM6"/>
<keyword evidence="2 5" id="KW-0808">Transferase</keyword>
<keyword evidence="1" id="KW-0328">Glycosyltransferase</keyword>
<evidence type="ECO:0000259" key="3">
    <source>
        <dbReference type="Pfam" id="PF00534"/>
    </source>
</evidence>
<evidence type="ECO:0000256" key="1">
    <source>
        <dbReference type="ARBA" id="ARBA00022676"/>
    </source>
</evidence>
<evidence type="ECO:0000313" key="5">
    <source>
        <dbReference type="EMBL" id="TKK91050.1"/>
    </source>
</evidence>
<dbReference type="Pfam" id="PF00534">
    <property type="entry name" value="Glycos_transf_1"/>
    <property type="match status" value="1"/>
</dbReference>
<protein>
    <submittedName>
        <fullName evidence="5">Glycosyltransferase family 4 protein</fullName>
    </submittedName>
</protein>
<sequence length="352" mass="38118">MNTVSFACLDADALGGMQRVTHTLAQGLARRGYDVHVIGLHASADPVTYIEDPAYGHHELNPGPRWRFGATKRARRLLDAIAPGLLVMTSPGVVTRLSGHLGGHRGIGQYHGSFAHARGTWHLGAVKAHYGDLDQAVFLSEDDAWRFSEAALLPNTWHIPNPLAGWPHRPSPLRKPRILGVGRLTGVKRFDRLISAFARAGRPDWELHLIGDGPDTDRLMFHAVTEGVSHQVMFRGRIPAGEMPTEYRAASLVALSSDHEGFPLVLGEAAAFGIPAIAFDVSGGVRTLIDDGVTGVLVPPGDVTALATALTELMDDEPRRAEMGAAARAHADAFRLEPVLDQWELLFAHLSR</sequence>
<dbReference type="GO" id="GO:0016757">
    <property type="term" value="F:glycosyltransferase activity"/>
    <property type="evidence" value="ECO:0007669"/>
    <property type="project" value="UniProtKB-KW"/>
</dbReference>
<dbReference type="Pfam" id="PF13439">
    <property type="entry name" value="Glyco_transf_4"/>
    <property type="match status" value="1"/>
</dbReference>
<keyword evidence="6" id="KW-1185">Reference proteome</keyword>
<dbReference type="RefSeq" id="WP_137245750.1">
    <property type="nucleotide sequence ID" value="NZ_SZQA01000002.1"/>
</dbReference>
<feature type="domain" description="Glycosyltransferase subfamily 4-like N-terminal" evidence="4">
    <location>
        <begin position="15"/>
        <end position="147"/>
    </location>
</feature>
<accession>A0A4U3MPM6</accession>
<name>A0A4U3MPM6_9ACTN</name>
<dbReference type="InterPro" id="IPR028098">
    <property type="entry name" value="Glyco_trans_4-like_N"/>
</dbReference>
<reference evidence="5 6" key="1">
    <citation type="submission" date="2019-04" db="EMBL/GenBank/DDBJ databases">
        <title>Herbidospora sp. NEAU-GS14.nov., a novel actinomycete isolated from soil.</title>
        <authorList>
            <person name="Han L."/>
        </authorList>
    </citation>
    <scope>NUCLEOTIDE SEQUENCE [LARGE SCALE GENOMIC DNA]</scope>
    <source>
        <strain evidence="5 6">NEAU-GS14</strain>
    </source>
</reference>
<feature type="domain" description="Glycosyl transferase family 1" evidence="3">
    <location>
        <begin position="172"/>
        <end position="329"/>
    </location>
</feature>
<dbReference type="SUPFAM" id="SSF53756">
    <property type="entry name" value="UDP-Glycosyltransferase/glycogen phosphorylase"/>
    <property type="match status" value="1"/>
</dbReference>
<gene>
    <name evidence="5" type="ORF">FDA94_04680</name>
</gene>
<dbReference type="OrthoDB" id="570545at2"/>
<organism evidence="5 6">
    <name type="scientific">Herbidospora galbida</name>
    <dbReference type="NCBI Taxonomy" id="2575442"/>
    <lineage>
        <taxon>Bacteria</taxon>
        <taxon>Bacillati</taxon>
        <taxon>Actinomycetota</taxon>
        <taxon>Actinomycetes</taxon>
        <taxon>Streptosporangiales</taxon>
        <taxon>Streptosporangiaceae</taxon>
        <taxon>Herbidospora</taxon>
    </lineage>
</organism>
<evidence type="ECO:0000259" key="4">
    <source>
        <dbReference type="Pfam" id="PF13439"/>
    </source>
</evidence>
<dbReference type="Proteomes" id="UP000308705">
    <property type="component" value="Unassembled WGS sequence"/>
</dbReference>
<dbReference type="InterPro" id="IPR001296">
    <property type="entry name" value="Glyco_trans_1"/>
</dbReference>
<comment type="caution">
    <text evidence="5">The sequence shown here is derived from an EMBL/GenBank/DDBJ whole genome shotgun (WGS) entry which is preliminary data.</text>
</comment>
<dbReference type="EMBL" id="SZQA01000002">
    <property type="protein sequence ID" value="TKK91050.1"/>
    <property type="molecule type" value="Genomic_DNA"/>
</dbReference>
<proteinExistence type="predicted"/>
<dbReference type="PANTHER" id="PTHR12526">
    <property type="entry name" value="GLYCOSYLTRANSFERASE"/>
    <property type="match status" value="1"/>
</dbReference>
<evidence type="ECO:0000256" key="2">
    <source>
        <dbReference type="ARBA" id="ARBA00022679"/>
    </source>
</evidence>